<feature type="transmembrane region" description="Helical" evidence="6">
    <location>
        <begin position="256"/>
        <end position="275"/>
    </location>
</feature>
<keyword evidence="2" id="KW-0813">Transport</keyword>
<evidence type="ECO:0000256" key="5">
    <source>
        <dbReference type="ARBA" id="ARBA00023136"/>
    </source>
</evidence>
<evidence type="ECO:0000256" key="6">
    <source>
        <dbReference type="SAM" id="Phobius"/>
    </source>
</evidence>
<dbReference type="SUPFAM" id="SSF103473">
    <property type="entry name" value="MFS general substrate transporter"/>
    <property type="match status" value="1"/>
</dbReference>
<dbReference type="InterPro" id="IPR036259">
    <property type="entry name" value="MFS_trans_sf"/>
</dbReference>
<dbReference type="PANTHER" id="PTHR23502:SF132">
    <property type="entry name" value="POLYAMINE TRANSPORTER 2-RELATED"/>
    <property type="match status" value="1"/>
</dbReference>
<dbReference type="PANTHER" id="PTHR23502">
    <property type="entry name" value="MAJOR FACILITATOR SUPERFAMILY"/>
    <property type="match status" value="1"/>
</dbReference>
<name>A0A3B0TP03_9ZZZZ</name>
<keyword evidence="4 6" id="KW-1133">Transmembrane helix</keyword>
<proteinExistence type="predicted"/>
<dbReference type="Gene3D" id="1.20.1720.10">
    <property type="entry name" value="Multidrug resistance protein D"/>
    <property type="match status" value="1"/>
</dbReference>
<dbReference type="InterPro" id="IPR020846">
    <property type="entry name" value="MFS_dom"/>
</dbReference>
<feature type="transmembrane region" description="Helical" evidence="6">
    <location>
        <begin position="54"/>
        <end position="73"/>
    </location>
</feature>
<evidence type="ECO:0000256" key="1">
    <source>
        <dbReference type="ARBA" id="ARBA00004141"/>
    </source>
</evidence>
<dbReference type="Pfam" id="PF07690">
    <property type="entry name" value="MFS_1"/>
    <property type="match status" value="1"/>
</dbReference>
<organism evidence="8">
    <name type="scientific">hydrothermal vent metagenome</name>
    <dbReference type="NCBI Taxonomy" id="652676"/>
    <lineage>
        <taxon>unclassified sequences</taxon>
        <taxon>metagenomes</taxon>
        <taxon>ecological metagenomes</taxon>
    </lineage>
</organism>
<evidence type="ECO:0000313" key="8">
    <source>
        <dbReference type="EMBL" id="VAW08796.1"/>
    </source>
</evidence>
<feature type="transmembrane region" description="Helical" evidence="6">
    <location>
        <begin position="17"/>
        <end position="42"/>
    </location>
</feature>
<keyword evidence="5 6" id="KW-0472">Membrane</keyword>
<dbReference type="AlphaFoldDB" id="A0A3B0TP03"/>
<accession>A0A3B0TP03</accession>
<sequence>MHVETEPTQSKLNHVEFIALISATMALAALAVDITLPSFGVIRDEFGLAADSNAIAPVITFSLIGLAIGQILWGPLSDALGRKPVLYVGIGVYMLGAIGAALSPALVFLYLSSFVIGFGASSARVAALSVVRDIYVGHRMAKTMSLVMAVFLLVPLIAPSIGAGLRSLSGWRFVYVFIAITGAVVLLWSTRLSETLPQERRIPLDLRKLSAAFAFVLGNRLTMGYTIAQGFVFGFFASYLASSEIIIRDVFGLASWFPLIFSGFAVLLGAAILVNNQMLNRFDLRTMLRF</sequence>
<comment type="subcellular location">
    <subcellularLocation>
        <location evidence="1">Membrane</location>
        <topology evidence="1">Multi-pass membrane protein</topology>
    </subcellularLocation>
</comment>
<gene>
    <name evidence="8" type="ORF">MNBD_ACTINO01-2503</name>
</gene>
<dbReference type="GO" id="GO:0005886">
    <property type="term" value="C:plasma membrane"/>
    <property type="evidence" value="ECO:0007669"/>
    <property type="project" value="TreeGrafter"/>
</dbReference>
<feature type="transmembrane region" description="Helical" evidence="6">
    <location>
        <begin position="108"/>
        <end position="131"/>
    </location>
</feature>
<feature type="transmembrane region" description="Helical" evidence="6">
    <location>
        <begin position="211"/>
        <end position="236"/>
    </location>
</feature>
<protein>
    <recommendedName>
        <fullName evidence="7">Major facilitator superfamily (MFS) profile domain-containing protein</fullName>
    </recommendedName>
</protein>
<feature type="transmembrane region" description="Helical" evidence="6">
    <location>
        <begin position="171"/>
        <end position="190"/>
    </location>
</feature>
<evidence type="ECO:0000259" key="7">
    <source>
        <dbReference type="PROSITE" id="PS50850"/>
    </source>
</evidence>
<evidence type="ECO:0000256" key="3">
    <source>
        <dbReference type="ARBA" id="ARBA00022692"/>
    </source>
</evidence>
<dbReference type="EMBL" id="UOEI01000640">
    <property type="protein sequence ID" value="VAW08796.1"/>
    <property type="molecule type" value="Genomic_DNA"/>
</dbReference>
<keyword evidence="3 6" id="KW-0812">Transmembrane</keyword>
<reference evidence="8" key="1">
    <citation type="submission" date="2018-06" db="EMBL/GenBank/DDBJ databases">
        <authorList>
            <person name="Zhirakovskaya E."/>
        </authorList>
    </citation>
    <scope>NUCLEOTIDE SEQUENCE</scope>
</reference>
<feature type="non-terminal residue" evidence="8">
    <location>
        <position position="290"/>
    </location>
</feature>
<feature type="domain" description="Major facilitator superfamily (MFS) profile" evidence="7">
    <location>
        <begin position="17"/>
        <end position="290"/>
    </location>
</feature>
<dbReference type="InterPro" id="IPR011701">
    <property type="entry name" value="MFS"/>
</dbReference>
<evidence type="ECO:0000256" key="2">
    <source>
        <dbReference type="ARBA" id="ARBA00022448"/>
    </source>
</evidence>
<evidence type="ECO:0000256" key="4">
    <source>
        <dbReference type="ARBA" id="ARBA00022989"/>
    </source>
</evidence>
<feature type="transmembrane region" description="Helical" evidence="6">
    <location>
        <begin position="85"/>
        <end position="102"/>
    </location>
</feature>
<feature type="transmembrane region" description="Helical" evidence="6">
    <location>
        <begin position="143"/>
        <end position="165"/>
    </location>
</feature>
<dbReference type="PROSITE" id="PS50850">
    <property type="entry name" value="MFS"/>
    <property type="match status" value="1"/>
</dbReference>
<dbReference type="GO" id="GO:0022857">
    <property type="term" value="F:transmembrane transporter activity"/>
    <property type="evidence" value="ECO:0007669"/>
    <property type="project" value="InterPro"/>
</dbReference>